<dbReference type="HOGENOM" id="CLU_2067702_0_0_2"/>
<feature type="transmembrane region" description="Helical" evidence="1">
    <location>
        <begin position="12"/>
        <end position="34"/>
    </location>
</feature>
<proteinExistence type="predicted"/>
<dbReference type="AlphaFoldDB" id="I3TG01"/>
<keyword evidence="1" id="KW-1133">Transmembrane helix</keyword>
<name>I3TG01_THEC1</name>
<organism evidence="2 3">
    <name type="scientific">Thermogladius calderae (strain DSM 22663 / VKM B-2946 / 1633)</name>
    <dbReference type="NCBI Taxonomy" id="1184251"/>
    <lineage>
        <taxon>Archaea</taxon>
        <taxon>Thermoproteota</taxon>
        <taxon>Thermoprotei</taxon>
        <taxon>Desulfurococcales</taxon>
        <taxon>Desulfurococcaceae</taxon>
        <taxon>Thermogladius</taxon>
    </lineage>
</organism>
<protein>
    <submittedName>
        <fullName evidence="2">Na+/H+ antiporter subunit</fullName>
    </submittedName>
</protein>
<keyword evidence="1" id="KW-0472">Membrane</keyword>
<dbReference type="STRING" id="1184251.TCELL_1266"/>
<dbReference type="InParanoid" id="I3TG01"/>
<dbReference type="EMBL" id="CP003531">
    <property type="protein sequence ID" value="AFK51689.1"/>
    <property type="molecule type" value="Genomic_DNA"/>
</dbReference>
<dbReference type="OrthoDB" id="19362at2157"/>
<dbReference type="Proteomes" id="UP000005270">
    <property type="component" value="Chromosome"/>
</dbReference>
<keyword evidence="3" id="KW-1185">Reference proteome</keyword>
<dbReference type="KEGG" id="thg:TCELL_1266"/>
<evidence type="ECO:0000313" key="2">
    <source>
        <dbReference type="EMBL" id="AFK51689.1"/>
    </source>
</evidence>
<dbReference type="GeneID" id="13013587"/>
<gene>
    <name evidence="2" type="ordered locus">TCELL_1266</name>
</gene>
<keyword evidence="1" id="KW-0812">Transmembrane</keyword>
<reference evidence="2 3" key="1">
    <citation type="journal article" date="2012" name="J. Bacteriol.">
        <title>Complete genome sequence of the hyperthermophilic cellulolytic Crenarchaeon 'Thermogladius cellulolyticus' 1633.</title>
        <authorList>
            <person name="Mardanov A.V."/>
            <person name="Kochetkova T.V."/>
            <person name="Beletsky A.V."/>
            <person name="Bonch-Osmolovskaya E.A."/>
            <person name="Ravin N.V."/>
            <person name="Skryabin K.G."/>
        </authorList>
    </citation>
    <scope>NUCLEOTIDE SEQUENCE [LARGE SCALE GENOMIC DNA]</scope>
    <source>
        <strain evidence="3">DSM 22663 / VKM B-2946 / 1633</strain>
    </source>
</reference>
<feature type="transmembrane region" description="Helical" evidence="1">
    <location>
        <begin position="92"/>
        <end position="117"/>
    </location>
</feature>
<dbReference type="eggNOG" id="arCOG08844">
    <property type="taxonomic scope" value="Archaea"/>
</dbReference>
<accession>I3TG01</accession>
<sequence length="119" mass="13568">MGRVLELDVYHAVILTTGLMVLVFAALYGLYLLVRNKNVRYTSVYLSAEGEDVVSNPTPGVGGLYWAFIRQYARRVYRLLLDRVQTGSLADWFYFISSWLGVLVLLSIILSLLYLAARW</sequence>
<evidence type="ECO:0000313" key="3">
    <source>
        <dbReference type="Proteomes" id="UP000005270"/>
    </source>
</evidence>
<evidence type="ECO:0000256" key="1">
    <source>
        <dbReference type="SAM" id="Phobius"/>
    </source>
</evidence>
<dbReference type="RefSeq" id="WP_014737939.1">
    <property type="nucleotide sequence ID" value="NC_017954.1"/>
</dbReference>